<dbReference type="GO" id="GO:0019838">
    <property type="term" value="F:growth factor binding"/>
    <property type="evidence" value="ECO:0007669"/>
    <property type="project" value="UniProtKB-KW"/>
</dbReference>
<feature type="region of interest" description="Disordered" evidence="7">
    <location>
        <begin position="132"/>
        <end position="183"/>
    </location>
</feature>
<organism evidence="9 10">
    <name type="scientific">Anguilla anguilla</name>
    <name type="common">European freshwater eel</name>
    <name type="synonym">Muraena anguilla</name>
    <dbReference type="NCBI Taxonomy" id="7936"/>
    <lineage>
        <taxon>Eukaryota</taxon>
        <taxon>Metazoa</taxon>
        <taxon>Chordata</taxon>
        <taxon>Craniata</taxon>
        <taxon>Vertebrata</taxon>
        <taxon>Euteleostomi</taxon>
        <taxon>Actinopterygii</taxon>
        <taxon>Neopterygii</taxon>
        <taxon>Teleostei</taxon>
        <taxon>Anguilliformes</taxon>
        <taxon>Anguillidae</taxon>
        <taxon>Anguilla</taxon>
    </lineage>
</organism>
<dbReference type="Pfam" id="PF06473">
    <property type="entry name" value="FGF-BP1"/>
    <property type="match status" value="1"/>
</dbReference>
<dbReference type="EMBL" id="JAFIRN010000018">
    <property type="protein sequence ID" value="KAG5831454.1"/>
    <property type="molecule type" value="Genomic_DNA"/>
</dbReference>
<evidence type="ECO:0000256" key="6">
    <source>
        <dbReference type="ARBA" id="ARBA00023183"/>
    </source>
</evidence>
<keyword evidence="6" id="KW-0340">Growth factor binding</keyword>
<accession>A0A9D3LJM8</accession>
<dbReference type="PANTHER" id="PTHR15258:SF3">
    <property type="entry name" value="FIBROBLAST GROWTH FACTOR-BINDING PROTEIN 3"/>
    <property type="match status" value="1"/>
</dbReference>
<evidence type="ECO:0000256" key="8">
    <source>
        <dbReference type="SAM" id="SignalP"/>
    </source>
</evidence>
<dbReference type="GO" id="GO:0005576">
    <property type="term" value="C:extracellular region"/>
    <property type="evidence" value="ECO:0007669"/>
    <property type="project" value="UniProtKB-SubCell"/>
</dbReference>
<evidence type="ECO:0000256" key="7">
    <source>
        <dbReference type="SAM" id="MobiDB-lite"/>
    </source>
</evidence>
<keyword evidence="3" id="KW-0964">Secreted</keyword>
<reference evidence="9" key="1">
    <citation type="submission" date="2021-01" db="EMBL/GenBank/DDBJ databases">
        <title>A chromosome-scale assembly of European eel, Anguilla anguilla.</title>
        <authorList>
            <person name="Henkel C."/>
            <person name="Jong-Raadsen S.A."/>
            <person name="Dufour S."/>
            <person name="Weltzien F.-A."/>
            <person name="Palstra A.P."/>
            <person name="Pelster B."/>
            <person name="Spaink H.P."/>
            <person name="Van Den Thillart G.E."/>
            <person name="Jansen H."/>
            <person name="Zahm M."/>
            <person name="Klopp C."/>
            <person name="Cedric C."/>
            <person name="Louis A."/>
            <person name="Berthelot C."/>
            <person name="Parey E."/>
            <person name="Roest Crollius H."/>
            <person name="Montfort J."/>
            <person name="Robinson-Rechavi M."/>
            <person name="Bucao C."/>
            <person name="Bouchez O."/>
            <person name="Gislard M."/>
            <person name="Lluch J."/>
            <person name="Milhes M."/>
            <person name="Lampietro C."/>
            <person name="Lopez Roques C."/>
            <person name="Donnadieu C."/>
            <person name="Braasch I."/>
            <person name="Desvignes T."/>
            <person name="Postlethwait J."/>
            <person name="Bobe J."/>
            <person name="Guiguen Y."/>
            <person name="Dirks R."/>
        </authorList>
    </citation>
    <scope>NUCLEOTIDE SEQUENCE</scope>
    <source>
        <strain evidence="9">Tag_6206</strain>
        <tissue evidence="9">Liver</tissue>
    </source>
</reference>
<evidence type="ECO:0000313" key="9">
    <source>
        <dbReference type="EMBL" id="KAG5831454.1"/>
    </source>
</evidence>
<evidence type="ECO:0000313" key="10">
    <source>
        <dbReference type="Proteomes" id="UP001044222"/>
    </source>
</evidence>
<evidence type="ECO:0000256" key="1">
    <source>
        <dbReference type="ARBA" id="ARBA00004613"/>
    </source>
</evidence>
<keyword evidence="5" id="KW-1015">Disulfide bond</keyword>
<feature type="region of interest" description="Disordered" evidence="7">
    <location>
        <begin position="24"/>
        <end position="48"/>
    </location>
</feature>
<comment type="subcellular location">
    <subcellularLocation>
        <location evidence="1">Secreted</location>
    </subcellularLocation>
</comment>
<keyword evidence="10" id="KW-1185">Reference proteome</keyword>
<feature type="compositionally biased region" description="Basic and acidic residues" evidence="7">
    <location>
        <begin position="151"/>
        <end position="180"/>
    </location>
</feature>
<protein>
    <recommendedName>
        <fullName evidence="11">Fibroblast growth factor binding protein 3</fullName>
    </recommendedName>
</protein>
<dbReference type="PANTHER" id="PTHR15258">
    <property type="entry name" value="FGF BINDING PROTEIN-RELATED"/>
    <property type="match status" value="1"/>
</dbReference>
<evidence type="ECO:0008006" key="11">
    <source>
        <dbReference type="Google" id="ProtNLM"/>
    </source>
</evidence>
<evidence type="ECO:0000256" key="3">
    <source>
        <dbReference type="ARBA" id="ARBA00022525"/>
    </source>
</evidence>
<evidence type="ECO:0000256" key="2">
    <source>
        <dbReference type="ARBA" id="ARBA00008326"/>
    </source>
</evidence>
<dbReference type="GO" id="GO:0007267">
    <property type="term" value="P:cell-cell signaling"/>
    <property type="evidence" value="ECO:0007669"/>
    <property type="project" value="TreeGrafter"/>
</dbReference>
<feature type="signal peptide" evidence="8">
    <location>
        <begin position="1"/>
        <end position="21"/>
    </location>
</feature>
<evidence type="ECO:0000256" key="5">
    <source>
        <dbReference type="ARBA" id="ARBA00023157"/>
    </source>
</evidence>
<dbReference type="AlphaFoldDB" id="A0A9D3LJM8"/>
<comment type="caution">
    <text evidence="9">The sequence shown here is derived from an EMBL/GenBank/DDBJ whole genome shotgun (WGS) entry which is preliminary data.</text>
</comment>
<feature type="chain" id="PRO_5038779657" description="Fibroblast growth factor binding protein 3" evidence="8">
    <location>
        <begin position="22"/>
        <end position="226"/>
    </location>
</feature>
<gene>
    <name evidence="9" type="ORF">ANANG_G00303890</name>
</gene>
<sequence>MRLLSALLFLLLLLLCGPPRGRRRRRRADETQAARRGRNRAVPGSGELTSKEGHRCAWETTGEGAVSLLVSCSYGELAYQCRYAGQPDLCPAYAARSSQYWKQVVGKLKKRRNVCDGEKVLKTRVCKKAPAESHMRLAEEERAEEATQAQAKEEKKKRGKGGGEKKAAGSEGAGKEEEKPAAAAAALDGVAFGEVNDGSMETEPAETYCAEGWQSFCSFFVKFVDG</sequence>
<name>A0A9D3LJM8_ANGAN</name>
<keyword evidence="4 8" id="KW-0732">Signal</keyword>
<dbReference type="InterPro" id="IPR010510">
    <property type="entry name" value="FGF1-bd"/>
</dbReference>
<comment type="similarity">
    <text evidence="2">Belongs to the fibroblast growth factor-binding protein family.</text>
</comment>
<dbReference type="Proteomes" id="UP001044222">
    <property type="component" value="Chromosome 18"/>
</dbReference>
<evidence type="ECO:0000256" key="4">
    <source>
        <dbReference type="ARBA" id="ARBA00022729"/>
    </source>
</evidence>
<proteinExistence type="inferred from homology"/>